<proteinExistence type="predicted"/>
<name>A0A0C2M9L7_THEKT</name>
<dbReference type="GO" id="GO:0005509">
    <property type="term" value="F:calcium ion binding"/>
    <property type="evidence" value="ECO:0007669"/>
    <property type="project" value="InterPro"/>
</dbReference>
<dbReference type="AlphaFoldDB" id="A0A0C2M9L7"/>
<organism evidence="1 2">
    <name type="scientific">Thelohanellus kitauei</name>
    <name type="common">Myxosporean</name>
    <dbReference type="NCBI Taxonomy" id="669202"/>
    <lineage>
        <taxon>Eukaryota</taxon>
        <taxon>Metazoa</taxon>
        <taxon>Cnidaria</taxon>
        <taxon>Myxozoa</taxon>
        <taxon>Myxosporea</taxon>
        <taxon>Bivalvulida</taxon>
        <taxon>Platysporina</taxon>
        <taxon>Myxobolidae</taxon>
        <taxon>Thelohanellus</taxon>
    </lineage>
</organism>
<sequence length="183" mass="21035">MHSLCKYRTQPEFIFLYEVLNVNKKPASHSSGVNASNEAYNIYGYIEAGNFNSVIEFLMMESKQKIMEVASVYYKTFGLSIPEHACMNHCKAFLLAYIRHTVFSALAPSTYFSLTIGQIISTKRSFNCCLYLLLCALEFGAQPGFETFKEYYNSSMFIRIKQYLPSYLHATIENLFKAYDCLN</sequence>
<dbReference type="EMBL" id="JWZT01005390">
    <property type="protein sequence ID" value="KII61014.1"/>
    <property type="molecule type" value="Genomic_DNA"/>
</dbReference>
<comment type="caution">
    <text evidence="1">The sequence shown here is derived from an EMBL/GenBank/DDBJ whole genome shotgun (WGS) entry which is preliminary data.</text>
</comment>
<evidence type="ECO:0000313" key="1">
    <source>
        <dbReference type="EMBL" id="KII61014.1"/>
    </source>
</evidence>
<protein>
    <submittedName>
        <fullName evidence="1">Uncharacterized protein</fullName>
    </submittedName>
</protein>
<gene>
    <name evidence="1" type="ORF">RF11_13988</name>
</gene>
<dbReference type="Proteomes" id="UP000031668">
    <property type="component" value="Unassembled WGS sequence"/>
</dbReference>
<dbReference type="SUPFAM" id="SSF47874">
    <property type="entry name" value="Annexin"/>
    <property type="match status" value="1"/>
</dbReference>
<reference evidence="1 2" key="1">
    <citation type="journal article" date="2014" name="Genome Biol. Evol.">
        <title>The genome of the myxosporean Thelohanellus kitauei shows adaptations to nutrient acquisition within its fish host.</title>
        <authorList>
            <person name="Yang Y."/>
            <person name="Xiong J."/>
            <person name="Zhou Z."/>
            <person name="Huo F."/>
            <person name="Miao W."/>
            <person name="Ran C."/>
            <person name="Liu Y."/>
            <person name="Zhang J."/>
            <person name="Feng J."/>
            <person name="Wang M."/>
            <person name="Wang M."/>
            <person name="Wang L."/>
            <person name="Yao B."/>
        </authorList>
    </citation>
    <scope>NUCLEOTIDE SEQUENCE [LARGE SCALE GENOMIC DNA]</scope>
    <source>
        <strain evidence="1">Wuqing</strain>
    </source>
</reference>
<keyword evidence="2" id="KW-1185">Reference proteome</keyword>
<accession>A0A0C2M9L7</accession>
<evidence type="ECO:0000313" key="2">
    <source>
        <dbReference type="Proteomes" id="UP000031668"/>
    </source>
</evidence>
<dbReference type="GO" id="GO:0005544">
    <property type="term" value="F:calcium-dependent phospholipid binding"/>
    <property type="evidence" value="ECO:0007669"/>
    <property type="project" value="InterPro"/>
</dbReference>
<dbReference type="InterPro" id="IPR037104">
    <property type="entry name" value="Annexin_sf"/>
</dbReference>